<keyword evidence="3" id="KW-1185">Reference proteome</keyword>
<protein>
    <recommendedName>
        <fullName evidence="1">DUF1618 domain-containing protein</fullName>
    </recommendedName>
</protein>
<name>A0A0D9WZ04_9ORYZ</name>
<feature type="domain" description="DUF1618" evidence="1">
    <location>
        <begin position="212"/>
        <end position="346"/>
    </location>
</feature>
<dbReference type="HOGENOM" id="CLU_019112_1_1_1"/>
<reference evidence="2 3" key="1">
    <citation type="submission" date="2012-08" db="EMBL/GenBank/DDBJ databases">
        <title>Oryza genome evolution.</title>
        <authorList>
            <person name="Wing R.A."/>
        </authorList>
    </citation>
    <scope>NUCLEOTIDE SEQUENCE</scope>
</reference>
<evidence type="ECO:0000313" key="2">
    <source>
        <dbReference type="EnsemblPlants" id="LPERR07G12490.1"/>
    </source>
</evidence>
<dbReference type="Gramene" id="LPERR07G12490.1">
    <property type="protein sequence ID" value="LPERR07G12490.1"/>
    <property type="gene ID" value="LPERR07G12490"/>
</dbReference>
<evidence type="ECO:0000313" key="3">
    <source>
        <dbReference type="Proteomes" id="UP000032180"/>
    </source>
</evidence>
<evidence type="ECO:0000259" key="1">
    <source>
        <dbReference type="Pfam" id="PF07762"/>
    </source>
</evidence>
<reference evidence="3" key="2">
    <citation type="submission" date="2013-12" db="EMBL/GenBank/DDBJ databases">
        <authorList>
            <person name="Yu Y."/>
            <person name="Lee S."/>
            <person name="de Baynast K."/>
            <person name="Wissotski M."/>
            <person name="Liu L."/>
            <person name="Talag J."/>
            <person name="Goicoechea J."/>
            <person name="Angelova A."/>
            <person name="Jetty R."/>
            <person name="Kudrna D."/>
            <person name="Golser W."/>
            <person name="Rivera L."/>
            <person name="Zhang J."/>
            <person name="Wing R."/>
        </authorList>
    </citation>
    <scope>NUCLEOTIDE SEQUENCE</scope>
</reference>
<dbReference type="InterPro" id="IPR011676">
    <property type="entry name" value="DUF1618"/>
</dbReference>
<proteinExistence type="predicted"/>
<dbReference type="EnsemblPlants" id="LPERR07G12490.1">
    <property type="protein sequence ID" value="LPERR07G12490.1"/>
    <property type="gene ID" value="LPERR07G12490"/>
</dbReference>
<accession>A0A0D9WZ04</accession>
<dbReference type="eggNOG" id="ENOG502R3KH">
    <property type="taxonomic scope" value="Eukaryota"/>
</dbReference>
<dbReference type="Proteomes" id="UP000032180">
    <property type="component" value="Chromosome 7"/>
</dbReference>
<reference evidence="2" key="3">
    <citation type="submission" date="2015-04" db="UniProtKB">
        <authorList>
            <consortium name="EnsemblPlants"/>
        </authorList>
    </citation>
    <scope>IDENTIFICATION</scope>
</reference>
<sequence length="393" mass="43756">MTATATAADVHSDSRWALLERSITVCPLSHPGAAAAATVSTTTSTGRAVRVSLHLATPPASSSCVHFYTDDPGANNKSLVRKPIPRLMAADEDLLLIHMTITPEGDLLDPNGMPIYYYRPDNFFVLNDWAGNPRATGIMRSGKGEEYVVASLMPDAVLDGQEERLVFTLWIYRSTTREWRSRQLDSPDGPHGAGECGWDNDAVFPFQGYMCWVNYHRGILFCKLVLDDDDDAELRLGFVPFPGIEMSTRDLFPQPDMYRTVSAVGGLLKFVDVDNGDMRSSTGGDCTIITTWTLRSLGLGFDRWELDDKIRLEDDLWSLPNYQESPLPRIVPRFPVFSMNSPNAVHFILNRPGYSDKCWMITVDMKNKSLASYSLYNKASAQDCDQDGSNLST</sequence>
<dbReference type="PANTHER" id="PTHR33074:SF99">
    <property type="entry name" value="DUF1618 DOMAIN-CONTAINING PROTEIN"/>
    <property type="match status" value="1"/>
</dbReference>
<organism evidence="2 3">
    <name type="scientific">Leersia perrieri</name>
    <dbReference type="NCBI Taxonomy" id="77586"/>
    <lineage>
        <taxon>Eukaryota</taxon>
        <taxon>Viridiplantae</taxon>
        <taxon>Streptophyta</taxon>
        <taxon>Embryophyta</taxon>
        <taxon>Tracheophyta</taxon>
        <taxon>Spermatophyta</taxon>
        <taxon>Magnoliopsida</taxon>
        <taxon>Liliopsida</taxon>
        <taxon>Poales</taxon>
        <taxon>Poaceae</taxon>
        <taxon>BOP clade</taxon>
        <taxon>Oryzoideae</taxon>
        <taxon>Oryzeae</taxon>
        <taxon>Oryzinae</taxon>
        <taxon>Leersia</taxon>
    </lineage>
</organism>
<dbReference type="AlphaFoldDB" id="A0A0D9WZ04"/>
<dbReference type="Pfam" id="PF07762">
    <property type="entry name" value="DUF1618"/>
    <property type="match status" value="1"/>
</dbReference>
<dbReference type="PANTHER" id="PTHR33074">
    <property type="entry name" value="EXPRESSED PROTEIN-RELATED"/>
    <property type="match status" value="1"/>
</dbReference>